<feature type="compositionally biased region" description="Basic residues" evidence="7">
    <location>
        <begin position="115"/>
        <end position="129"/>
    </location>
</feature>
<evidence type="ECO:0000256" key="4">
    <source>
        <dbReference type="ARBA" id="ARBA00035259"/>
    </source>
</evidence>
<dbReference type="GO" id="GO:0003723">
    <property type="term" value="F:RNA binding"/>
    <property type="evidence" value="ECO:0007669"/>
    <property type="project" value="TreeGrafter"/>
</dbReference>
<comment type="similarity">
    <text evidence="1 5 6">Belongs to the universal ribosomal protein uS9 family.</text>
</comment>
<evidence type="ECO:0000313" key="8">
    <source>
        <dbReference type="EMBL" id="PMP66785.1"/>
    </source>
</evidence>
<proteinExistence type="inferred from homology"/>
<dbReference type="RefSeq" id="WP_416085793.1">
    <property type="nucleotide sequence ID" value="NZ_JBNARP010000026.1"/>
</dbReference>
<protein>
    <recommendedName>
        <fullName evidence="4 5">Small ribosomal subunit protein uS9</fullName>
    </recommendedName>
</protein>
<dbReference type="NCBIfam" id="NF001099">
    <property type="entry name" value="PRK00132.1"/>
    <property type="match status" value="1"/>
</dbReference>
<dbReference type="SUPFAM" id="SSF54211">
    <property type="entry name" value="Ribosomal protein S5 domain 2-like"/>
    <property type="match status" value="1"/>
</dbReference>
<name>A0A2J6WDR4_9BACT</name>
<dbReference type="InterPro" id="IPR020574">
    <property type="entry name" value="Ribosomal_uS9_CS"/>
</dbReference>
<dbReference type="InterPro" id="IPR000754">
    <property type="entry name" value="Ribosomal_uS9"/>
</dbReference>
<evidence type="ECO:0000256" key="5">
    <source>
        <dbReference type="HAMAP-Rule" id="MF_00532"/>
    </source>
</evidence>
<evidence type="ECO:0000256" key="6">
    <source>
        <dbReference type="RuleBase" id="RU003815"/>
    </source>
</evidence>
<evidence type="ECO:0000256" key="7">
    <source>
        <dbReference type="SAM" id="MobiDB-lite"/>
    </source>
</evidence>
<dbReference type="PANTHER" id="PTHR21569">
    <property type="entry name" value="RIBOSOMAL PROTEIN S9"/>
    <property type="match status" value="1"/>
</dbReference>
<dbReference type="FunFam" id="3.30.230.10:FF:000001">
    <property type="entry name" value="30S ribosomal protein S9"/>
    <property type="match status" value="1"/>
</dbReference>
<accession>A0A2J6WDR4</accession>
<keyword evidence="3 5" id="KW-0687">Ribonucleoprotein</keyword>
<feature type="region of interest" description="Disordered" evidence="7">
    <location>
        <begin position="100"/>
        <end position="129"/>
    </location>
</feature>
<dbReference type="PANTHER" id="PTHR21569:SF1">
    <property type="entry name" value="SMALL RIBOSOMAL SUBUNIT PROTEIN US9M"/>
    <property type="match status" value="1"/>
</dbReference>
<gene>
    <name evidence="5" type="primary">rpsI</name>
    <name evidence="8" type="ORF">C0189_04565</name>
</gene>
<sequence length="129" mass="14664">MDKVILAVGRRKTSTARVVLTPGTGRFRVNGKDVNEYFNVKSLLPEVFKPLEITNLKDKFDIRANVEGGGFRGQADAIKLGIARALLKVDETLKPVLKSEGLLTRDPREKERKKYGLHSARKDRQYRKR</sequence>
<dbReference type="PROSITE" id="PS00360">
    <property type="entry name" value="RIBOSOMAL_S9"/>
    <property type="match status" value="1"/>
</dbReference>
<evidence type="ECO:0000256" key="3">
    <source>
        <dbReference type="ARBA" id="ARBA00023274"/>
    </source>
</evidence>
<evidence type="ECO:0000313" key="9">
    <source>
        <dbReference type="Proteomes" id="UP000237040"/>
    </source>
</evidence>
<evidence type="ECO:0000256" key="2">
    <source>
        <dbReference type="ARBA" id="ARBA00022980"/>
    </source>
</evidence>
<dbReference type="AlphaFoldDB" id="A0A2J6WDR4"/>
<evidence type="ECO:0000256" key="1">
    <source>
        <dbReference type="ARBA" id="ARBA00005251"/>
    </source>
</evidence>
<dbReference type="Pfam" id="PF00380">
    <property type="entry name" value="Ribosomal_S9"/>
    <property type="match status" value="1"/>
</dbReference>
<dbReference type="Proteomes" id="UP000237040">
    <property type="component" value="Unassembled WGS sequence"/>
</dbReference>
<dbReference type="GO" id="GO:0006412">
    <property type="term" value="P:translation"/>
    <property type="evidence" value="ECO:0007669"/>
    <property type="project" value="UniProtKB-UniRule"/>
</dbReference>
<dbReference type="HAMAP" id="MF_00532_B">
    <property type="entry name" value="Ribosomal_uS9_B"/>
    <property type="match status" value="1"/>
</dbReference>
<dbReference type="InterPro" id="IPR023035">
    <property type="entry name" value="Ribosomal_uS9_bac/plastid"/>
</dbReference>
<dbReference type="InterPro" id="IPR020568">
    <property type="entry name" value="Ribosomal_Su5_D2-typ_SF"/>
</dbReference>
<dbReference type="InterPro" id="IPR014721">
    <property type="entry name" value="Ribsml_uS5_D2-typ_fold_subgr"/>
</dbReference>
<dbReference type="GO" id="GO:0003735">
    <property type="term" value="F:structural constituent of ribosome"/>
    <property type="evidence" value="ECO:0007669"/>
    <property type="project" value="InterPro"/>
</dbReference>
<dbReference type="Gene3D" id="3.30.230.10">
    <property type="match status" value="1"/>
</dbReference>
<comment type="caution">
    <text evidence="8">The sequence shown here is derived from an EMBL/GenBank/DDBJ whole genome shotgun (WGS) entry which is preliminary data.</text>
</comment>
<feature type="compositionally biased region" description="Basic and acidic residues" evidence="7">
    <location>
        <begin position="103"/>
        <end position="114"/>
    </location>
</feature>
<dbReference type="GO" id="GO:0022627">
    <property type="term" value="C:cytosolic small ribosomal subunit"/>
    <property type="evidence" value="ECO:0007669"/>
    <property type="project" value="TreeGrafter"/>
</dbReference>
<organism evidence="8 9">
    <name type="scientific">Caldisericum exile</name>
    <dbReference type="NCBI Taxonomy" id="693075"/>
    <lineage>
        <taxon>Bacteria</taxon>
        <taxon>Pseudomonadati</taxon>
        <taxon>Caldisericota/Cryosericota group</taxon>
        <taxon>Caldisericota</taxon>
        <taxon>Caldisericia</taxon>
        <taxon>Caldisericales</taxon>
        <taxon>Caldisericaceae</taxon>
        <taxon>Caldisericum</taxon>
    </lineage>
</organism>
<reference evidence="8 9" key="1">
    <citation type="submission" date="2018-01" db="EMBL/GenBank/DDBJ databases">
        <title>Metagenomic assembled genomes from two thermal pools in the Uzon Caldera, Kamchatka, Russia.</title>
        <authorList>
            <person name="Wilkins L."/>
            <person name="Ettinger C."/>
        </authorList>
    </citation>
    <scope>NUCLEOTIDE SEQUENCE [LARGE SCALE GENOMIC DNA]</scope>
    <source>
        <strain evidence="8">ZAV-07</strain>
    </source>
</reference>
<keyword evidence="2 5" id="KW-0689">Ribosomal protein</keyword>
<dbReference type="EMBL" id="PNIL01000064">
    <property type="protein sequence ID" value="PMP66785.1"/>
    <property type="molecule type" value="Genomic_DNA"/>
</dbReference>